<dbReference type="EMBL" id="LGUV01000362">
    <property type="protein sequence ID" value="KOG45624.1"/>
    <property type="molecule type" value="Genomic_DNA"/>
</dbReference>
<dbReference type="AlphaFoldDB" id="A0A0L8M5L4"/>
<dbReference type="RefSeq" id="WP_053176208.1">
    <property type="nucleotide sequence ID" value="NZ_LGUV01000362.1"/>
</dbReference>
<dbReference type="OrthoDB" id="626916at2"/>
<organism evidence="2 3">
    <name type="scientific">Streptomyces virginiae</name>
    <name type="common">Streptomyces cinnamonensis</name>
    <dbReference type="NCBI Taxonomy" id="1961"/>
    <lineage>
        <taxon>Bacteria</taxon>
        <taxon>Bacillati</taxon>
        <taxon>Actinomycetota</taxon>
        <taxon>Actinomycetes</taxon>
        <taxon>Kitasatosporales</taxon>
        <taxon>Streptomycetaceae</taxon>
        <taxon>Streptomyces</taxon>
    </lineage>
</organism>
<evidence type="ECO:0000256" key="1">
    <source>
        <dbReference type="SAM" id="MobiDB-lite"/>
    </source>
</evidence>
<evidence type="ECO:0008006" key="4">
    <source>
        <dbReference type="Google" id="ProtNLM"/>
    </source>
</evidence>
<name>A0A0L8M5L4_STRVG</name>
<dbReference type="PATRIC" id="fig|1961.12.peg.6789"/>
<evidence type="ECO:0000313" key="3">
    <source>
        <dbReference type="Proteomes" id="UP000037084"/>
    </source>
</evidence>
<comment type="caution">
    <text evidence="2">The sequence shown here is derived from an EMBL/GenBank/DDBJ whole genome shotgun (WGS) entry which is preliminary data.</text>
</comment>
<dbReference type="Proteomes" id="UP000037084">
    <property type="component" value="Unassembled WGS sequence"/>
</dbReference>
<feature type="region of interest" description="Disordered" evidence="1">
    <location>
        <begin position="550"/>
        <end position="574"/>
    </location>
</feature>
<evidence type="ECO:0000313" key="2">
    <source>
        <dbReference type="EMBL" id="KOG45624.1"/>
    </source>
</evidence>
<proteinExistence type="predicted"/>
<sequence>MTPPRPEPGAADRLYALLPALYRLRDAERGGPLREFVDVLATQLEVLEEDLEQLYDDQFIETCAPWVAPYIGDLIGYRPLHGVADKVRSPRAEVAHTIAYRRRKGTAAALEQLARDVTGWPARAVEYFERLVTTQYMNHTRPHARATPDMRDAEALSWGTRMNGAFDDLAHTADVRAIAARPPRRAGRYAIPNVGLFLWRTEAVRLDRTPLTPHTPHDRRRFRFDTLGSDSALFGAPRTEEEITHLAEPADVPLPLTRRGLGARLDASYGNGRDLLLSQGVRTPGGAWAFTPVPAADLTVCDLSDLPGGGGAWGHEPAAGKVAVDPELGRVFFGTAVPGTTKPVATHHYGLAVPLGARGSARGEAAAPRPHREVADGEAQQALLDGLAAGGTLRITDSDRYEQLHTVRTTTAGAEGPDTTVWVRADDGTRPTVAVRDGLRLAMGPRTTVVLDGLLVTGGPVVLEEQGDGGNRTVELRDCTLVPGQSRTANGQPAHPERASLLVLDPFATVRLTRCVIGPIVAVEGADITLTDCVVDAGAPTAVAHCGRPAPSGGGLRTVPDEAAQETGPGAEPGGHLHLHESTVVGGIHAVELDASNSLLVAELAPGDSREAAVWARRRQQGCLRFSYVPEGSRTGRRYRCRPDPADPPGTRRADRPHFTSLRFGDPAYAQLGTATPDTVRRGADDEGEMGATHLLFTPQRESDLLLRLDEYLRFGLEAGFFYAT</sequence>
<protein>
    <recommendedName>
        <fullName evidence="4">Phage tail protein</fullName>
    </recommendedName>
</protein>
<gene>
    <name evidence="2" type="ORF">ADK75_30590</name>
</gene>
<accession>A0A0L8M5L4</accession>
<reference evidence="3" key="1">
    <citation type="submission" date="2015-07" db="EMBL/GenBank/DDBJ databases">
        <authorList>
            <consortium name="Consortium for Microbial Forensics and Genomics (microFORGE)"/>
            <person name="Knight B.M."/>
            <person name="Roberts D.P."/>
            <person name="Lin D."/>
            <person name="Hari K."/>
            <person name="Fletcher J."/>
            <person name="Melcher U."/>
            <person name="Blagden T."/>
            <person name="Winegar R.A."/>
        </authorList>
    </citation>
    <scope>NUCLEOTIDE SEQUENCE [LARGE SCALE GENOMIC DNA]</scope>
    <source>
        <strain evidence="3">NRRL B-1447</strain>
    </source>
</reference>